<dbReference type="Pfam" id="PF04055">
    <property type="entry name" value="Radical_SAM"/>
    <property type="match status" value="1"/>
</dbReference>
<dbReference type="GO" id="GO:0016491">
    <property type="term" value="F:oxidoreductase activity"/>
    <property type="evidence" value="ECO:0007669"/>
    <property type="project" value="InterPro"/>
</dbReference>
<evidence type="ECO:0000256" key="1">
    <source>
        <dbReference type="ARBA" id="ARBA00022691"/>
    </source>
</evidence>
<dbReference type="GO" id="GO:0046872">
    <property type="term" value="F:metal ion binding"/>
    <property type="evidence" value="ECO:0007669"/>
    <property type="project" value="UniProtKB-KW"/>
</dbReference>
<dbReference type="Proteomes" id="UP000272400">
    <property type="component" value="Unassembled WGS sequence"/>
</dbReference>
<dbReference type="RefSeq" id="WP_170201509.1">
    <property type="nucleotide sequence ID" value="NZ_RJKE01000001.1"/>
</dbReference>
<dbReference type="InterPro" id="IPR023867">
    <property type="entry name" value="Sulphatase_maturase_rSAM"/>
</dbReference>
<dbReference type="CDD" id="cd01335">
    <property type="entry name" value="Radical_SAM"/>
    <property type="match status" value="1"/>
</dbReference>
<dbReference type="InterPro" id="IPR058240">
    <property type="entry name" value="rSAM_sf"/>
</dbReference>
<dbReference type="SFLD" id="SFLDG01067">
    <property type="entry name" value="SPASM/twitch_domain_containing"/>
    <property type="match status" value="1"/>
</dbReference>
<evidence type="ECO:0000259" key="5">
    <source>
        <dbReference type="Pfam" id="PF04055"/>
    </source>
</evidence>
<dbReference type="GO" id="GO:0051536">
    <property type="term" value="F:iron-sulfur cluster binding"/>
    <property type="evidence" value="ECO:0007669"/>
    <property type="project" value="UniProtKB-KW"/>
</dbReference>
<sequence>MSPSLAARADWSTTWVVKTSKFCNLRCAYCYEWDDLADRARMSRSTFLRLLDAVASQHELVRDSGRTPRTSVVLHGGEPLSLPLAELEWLCASFTDRFGGSDEYRLGLQTNLFRLSDAHLTLLRRHRISVGVSFDAVPGVRVSAGGRETEDRVVANMARLAEARVPFGMITVLAAHTAPHVAALYAWVKRQGLAWRILPLFDGPATRDSAAFDLDRAALVSALCAAFDLWFDDGAVHPVDPFTELLSVAVRHLAGFRPRLYDRARDGDGVFVVDLDGGLYRVVDGYDAGLALGGVALQSLPEILASPAYRRSLDRDGEARALHCAGCEFAGPCSGWPVFEARHRPEPDTRCFTAHPLLTHIQRRLVSAGYDTARLLQMTDTLIGVP</sequence>
<dbReference type="SUPFAM" id="SSF102114">
    <property type="entry name" value="Radical SAM enzymes"/>
    <property type="match status" value="1"/>
</dbReference>
<accession>A0A3N1D064</accession>
<keyword evidence="1" id="KW-0949">S-adenosyl-L-methionine</keyword>
<evidence type="ECO:0000256" key="2">
    <source>
        <dbReference type="ARBA" id="ARBA00022723"/>
    </source>
</evidence>
<dbReference type="PANTHER" id="PTHR43273">
    <property type="entry name" value="ANAEROBIC SULFATASE-MATURATING ENZYME HOMOLOG ASLB-RELATED"/>
    <property type="match status" value="1"/>
</dbReference>
<dbReference type="AlphaFoldDB" id="A0A3N1D064"/>
<reference evidence="6 7" key="1">
    <citation type="submission" date="2018-11" db="EMBL/GenBank/DDBJ databases">
        <title>Sequencing the genomes of 1000 actinobacteria strains.</title>
        <authorList>
            <person name="Klenk H.-P."/>
        </authorList>
    </citation>
    <scope>NUCLEOTIDE SEQUENCE [LARGE SCALE GENOMIC DNA]</scope>
    <source>
        <strain evidence="6 7">DSM 44254</strain>
    </source>
</reference>
<dbReference type="InterPro" id="IPR007197">
    <property type="entry name" value="rSAM"/>
</dbReference>
<gene>
    <name evidence="6" type="ORF">EDD29_4498</name>
</gene>
<dbReference type="Gene3D" id="3.20.20.70">
    <property type="entry name" value="Aldolase class I"/>
    <property type="match status" value="1"/>
</dbReference>
<feature type="domain" description="Radical SAM core" evidence="5">
    <location>
        <begin position="18"/>
        <end position="183"/>
    </location>
</feature>
<keyword evidence="7" id="KW-1185">Reference proteome</keyword>
<organism evidence="6 7">
    <name type="scientific">Actinocorallia herbida</name>
    <dbReference type="NCBI Taxonomy" id="58109"/>
    <lineage>
        <taxon>Bacteria</taxon>
        <taxon>Bacillati</taxon>
        <taxon>Actinomycetota</taxon>
        <taxon>Actinomycetes</taxon>
        <taxon>Streptosporangiales</taxon>
        <taxon>Thermomonosporaceae</taxon>
        <taxon>Actinocorallia</taxon>
    </lineage>
</organism>
<name>A0A3N1D064_9ACTN</name>
<dbReference type="PANTHER" id="PTHR43273:SF8">
    <property type="entry name" value="RADICAL SAM DOMAIN PROTEIN"/>
    <property type="match status" value="1"/>
</dbReference>
<dbReference type="InterPro" id="IPR013785">
    <property type="entry name" value="Aldolase_TIM"/>
</dbReference>
<comment type="caution">
    <text evidence="6">The sequence shown here is derived from an EMBL/GenBank/DDBJ whole genome shotgun (WGS) entry which is preliminary data.</text>
</comment>
<evidence type="ECO:0000313" key="7">
    <source>
        <dbReference type="Proteomes" id="UP000272400"/>
    </source>
</evidence>
<keyword evidence="4" id="KW-0411">Iron-sulfur</keyword>
<evidence type="ECO:0000256" key="4">
    <source>
        <dbReference type="ARBA" id="ARBA00023014"/>
    </source>
</evidence>
<evidence type="ECO:0000256" key="3">
    <source>
        <dbReference type="ARBA" id="ARBA00023004"/>
    </source>
</evidence>
<keyword evidence="2" id="KW-0479">Metal-binding</keyword>
<proteinExistence type="predicted"/>
<keyword evidence="3" id="KW-0408">Iron</keyword>
<evidence type="ECO:0000313" key="6">
    <source>
        <dbReference type="EMBL" id="ROO86914.1"/>
    </source>
</evidence>
<dbReference type="EMBL" id="RJKE01000001">
    <property type="protein sequence ID" value="ROO86914.1"/>
    <property type="molecule type" value="Genomic_DNA"/>
</dbReference>
<dbReference type="SFLD" id="SFLDS00029">
    <property type="entry name" value="Radical_SAM"/>
    <property type="match status" value="1"/>
</dbReference>
<protein>
    <recommendedName>
        <fullName evidence="5">Radical SAM core domain-containing protein</fullName>
    </recommendedName>
</protein>